<gene>
    <name evidence="2" type="ORF">NDU88_003242</name>
</gene>
<name>A0AAV7P907_PLEWA</name>
<protein>
    <submittedName>
        <fullName evidence="2">Uncharacterized protein</fullName>
    </submittedName>
</protein>
<dbReference type="Proteomes" id="UP001066276">
    <property type="component" value="Chromosome 7"/>
</dbReference>
<feature type="region of interest" description="Disordered" evidence="1">
    <location>
        <begin position="133"/>
        <end position="159"/>
    </location>
</feature>
<sequence length="159" mass="16758">MYNKYVHKLGAELAELKDGCAVAELCRLPYDPSKSLDNARSLGLPGGGDRCTDCRGEDLFVGRLRWDPVWAPGREEVLGARAGAGRPGPRDGMTALVPTCRRVAGKFLWRVVAGPAAPGAGVGAALVGASELRRTPSSAGGAHQRSSFRSTAQWSRQAA</sequence>
<dbReference type="AlphaFoldDB" id="A0AAV7P907"/>
<dbReference type="EMBL" id="JANPWB010000011">
    <property type="protein sequence ID" value="KAJ1124793.1"/>
    <property type="molecule type" value="Genomic_DNA"/>
</dbReference>
<feature type="compositionally biased region" description="Polar residues" evidence="1">
    <location>
        <begin position="144"/>
        <end position="159"/>
    </location>
</feature>
<evidence type="ECO:0000313" key="3">
    <source>
        <dbReference type="Proteomes" id="UP001066276"/>
    </source>
</evidence>
<comment type="caution">
    <text evidence="2">The sequence shown here is derived from an EMBL/GenBank/DDBJ whole genome shotgun (WGS) entry which is preliminary data.</text>
</comment>
<accession>A0AAV7P907</accession>
<evidence type="ECO:0000256" key="1">
    <source>
        <dbReference type="SAM" id="MobiDB-lite"/>
    </source>
</evidence>
<organism evidence="2 3">
    <name type="scientific">Pleurodeles waltl</name>
    <name type="common">Iberian ribbed newt</name>
    <dbReference type="NCBI Taxonomy" id="8319"/>
    <lineage>
        <taxon>Eukaryota</taxon>
        <taxon>Metazoa</taxon>
        <taxon>Chordata</taxon>
        <taxon>Craniata</taxon>
        <taxon>Vertebrata</taxon>
        <taxon>Euteleostomi</taxon>
        <taxon>Amphibia</taxon>
        <taxon>Batrachia</taxon>
        <taxon>Caudata</taxon>
        <taxon>Salamandroidea</taxon>
        <taxon>Salamandridae</taxon>
        <taxon>Pleurodelinae</taxon>
        <taxon>Pleurodeles</taxon>
    </lineage>
</organism>
<proteinExistence type="predicted"/>
<evidence type="ECO:0000313" key="2">
    <source>
        <dbReference type="EMBL" id="KAJ1124793.1"/>
    </source>
</evidence>
<keyword evidence="3" id="KW-1185">Reference proteome</keyword>
<reference evidence="2" key="1">
    <citation type="journal article" date="2022" name="bioRxiv">
        <title>Sequencing and chromosome-scale assembly of the giantPleurodeles waltlgenome.</title>
        <authorList>
            <person name="Brown T."/>
            <person name="Elewa A."/>
            <person name="Iarovenko S."/>
            <person name="Subramanian E."/>
            <person name="Araus A.J."/>
            <person name="Petzold A."/>
            <person name="Susuki M."/>
            <person name="Suzuki K.-i.T."/>
            <person name="Hayashi T."/>
            <person name="Toyoda A."/>
            <person name="Oliveira C."/>
            <person name="Osipova E."/>
            <person name="Leigh N.D."/>
            <person name="Simon A."/>
            <person name="Yun M.H."/>
        </authorList>
    </citation>
    <scope>NUCLEOTIDE SEQUENCE</scope>
    <source>
        <strain evidence="2">20211129_DDA</strain>
        <tissue evidence="2">Liver</tissue>
    </source>
</reference>